<gene>
    <name evidence="1" type="ORF">ADU70_1307</name>
    <name evidence="2" type="ORF">ADU72_1390</name>
</gene>
<dbReference type="EMBL" id="CP012275">
    <property type="protein sequence ID" value="AMV62795.1"/>
    <property type="molecule type" value="Genomic_DNA"/>
</dbReference>
<dbReference type="Proteomes" id="UP000076405">
    <property type="component" value="Chromosome"/>
</dbReference>
<evidence type="ECO:0000313" key="3">
    <source>
        <dbReference type="Proteomes" id="UP000076244"/>
    </source>
</evidence>
<evidence type="ECO:0000313" key="2">
    <source>
        <dbReference type="EMBL" id="AMV67319.1"/>
    </source>
</evidence>
<evidence type="ECO:0000313" key="4">
    <source>
        <dbReference type="Proteomes" id="UP000076405"/>
    </source>
</evidence>
<proteinExistence type="predicted"/>
<dbReference type="Proteomes" id="UP000076244">
    <property type="component" value="Chromosome"/>
</dbReference>
<dbReference type="EMBL" id="CP012288">
    <property type="protein sequence ID" value="AMV67319.1"/>
    <property type="molecule type" value="Genomic_DNA"/>
</dbReference>
<name>A0AAC9FIU6_9LACO</name>
<dbReference type="KEGG" id="pdm:ADU72_1390"/>
<keyword evidence="3" id="KW-1185">Reference proteome</keyword>
<sequence>MWSGEFFPEFFCLTIIEQKNINWFDEIIGDLKSNSIPLIDLL</sequence>
<dbReference type="AlphaFoldDB" id="A0AAC9FIU6"/>
<accession>A0AAC9FIU6</accession>
<reference evidence="3 4" key="1">
    <citation type="journal article" date="2016" name="PLoS ONE">
        <title>The Identification of Novel Diagnostic Marker Genes for the Detection of Beer Spoiling Pediococcus damnosus Strains Using the BlAst Diagnostic Gene findEr.</title>
        <authorList>
            <person name="Behr J."/>
            <person name="Geissler A.J."/>
            <person name="Schmid J."/>
            <person name="Zehe A."/>
            <person name="Vogel R.F."/>
        </authorList>
    </citation>
    <scope>NUCLEOTIDE SEQUENCE [LARGE SCALE GENOMIC DNA]</scope>
    <source>
        <strain evidence="1 4">TMW 2.1533</strain>
        <strain evidence="2 3">TMW 2.1535</strain>
    </source>
</reference>
<organism evidence="1 4">
    <name type="scientific">Pediococcus damnosus</name>
    <dbReference type="NCBI Taxonomy" id="51663"/>
    <lineage>
        <taxon>Bacteria</taxon>
        <taxon>Bacillati</taxon>
        <taxon>Bacillota</taxon>
        <taxon>Bacilli</taxon>
        <taxon>Lactobacillales</taxon>
        <taxon>Lactobacillaceae</taxon>
        <taxon>Pediococcus</taxon>
    </lineage>
</organism>
<protein>
    <submittedName>
        <fullName evidence="1">Uncharacterized protein</fullName>
    </submittedName>
</protein>
<evidence type="ECO:0000313" key="1">
    <source>
        <dbReference type="EMBL" id="AMV62795.1"/>
    </source>
</evidence>